<comment type="subcellular location">
    <subcellularLocation>
        <location evidence="1">Nucleus</location>
    </subcellularLocation>
</comment>
<dbReference type="PANTHER" id="PTHR31845">
    <property type="entry name" value="FINGER DOMAIN PROTEIN, PUTATIVE-RELATED"/>
    <property type="match status" value="1"/>
</dbReference>
<accession>S3CF77</accession>
<evidence type="ECO:0000256" key="2">
    <source>
        <dbReference type="ARBA" id="ARBA00023015"/>
    </source>
</evidence>
<gene>
    <name evidence="7" type="ORF">F503_05836</name>
</gene>
<dbReference type="STRING" id="1262450.S3CF77"/>
<protein>
    <submittedName>
        <fullName evidence="7">C6 transcription factor</fullName>
    </submittedName>
</protein>
<dbReference type="VEuPathDB" id="FungiDB:F503_05836"/>
<dbReference type="PANTHER" id="PTHR31845:SF10">
    <property type="entry name" value="ZN(II)2CYS6 TRANSCRIPTION FACTOR (EUROFUNG)"/>
    <property type="match status" value="1"/>
</dbReference>
<evidence type="ECO:0000256" key="6">
    <source>
        <dbReference type="SAM" id="MobiDB-lite"/>
    </source>
</evidence>
<dbReference type="AlphaFoldDB" id="S3CF77"/>
<dbReference type="InterPro" id="IPR051089">
    <property type="entry name" value="prtT"/>
</dbReference>
<dbReference type="GO" id="GO:0000981">
    <property type="term" value="F:DNA-binding transcription factor activity, RNA polymerase II-specific"/>
    <property type="evidence" value="ECO:0007669"/>
    <property type="project" value="TreeGrafter"/>
</dbReference>
<sequence>MNGKSVGGTAAPASEPAGRQRTATLRRSCETCRNVKARCIVEPTEDTSKARCCKRIECVFENALARPKKLKYSARTRVKDVEEKLDGLIALISARKDAAAGTPPASSGAAANPPASAIEAAARSQDSFNMTADTFGMPNTSFPSPIGINYDFSAMPELSGAPAALATASTGNHALTVPGGDVIDRGLIKEEAASHLLAQFTLSSEKQFPFVPMPSYTTLGYMRRERPHALLAILTVASDTAQQIRLALEYRKALAQAMIVESKNSLDLLQSILIFCIWHHQYFKPYSSQLYQLSQIAVNMAVEINLPNSTPPALLGVMVPTQQTLNQRARTNRTPTEQMTNEIERARTFLGIYCLSASIATAHRKPTHFKYDRRMDQACQFLANAQDRSSDLFLLPYHVQIRKLAEDVDRVFGNLDQGGISLDASYIETMVKDFERQYEQLRLAIPAQSWSNAALRCAMMYLPVVIYEVALRMPPEHKELLSVSPHANCCNWCGSSTRLALIMKCISAAQGYINCYVDLPPDEARRVTIIEVSRHIDAILVLTRAALGFDTKNFEQSNLAPGRASLLVAADVARYLAASERKMTAMVAMTENECGGSTQEEKHDLFWQLKHIFEFSLNWYNKRVHTQPGGRPKTMVEINSYELAKLDVSPIVWIGQGTSMAKGQCGQTRAADMQNATPDCVMEMAAETASGTGRLPGRVAEDVDKLLHSLGVCVVPETMPQGMRNGDNLDLDSHISLPSIASVDSMTISDSSSSAPMVTPESDGSGFDAGDLDPSFGAIPTWAMDQSAELFANIPQSNMAPPWFSF</sequence>
<dbReference type="Proteomes" id="UP000016923">
    <property type="component" value="Unassembled WGS sequence"/>
</dbReference>
<dbReference type="OrthoDB" id="5217604at2759"/>
<keyword evidence="2" id="KW-0805">Transcription regulation</keyword>
<dbReference type="CDD" id="cd12148">
    <property type="entry name" value="fungal_TF_MHR"/>
    <property type="match status" value="1"/>
</dbReference>
<dbReference type="HOGENOM" id="CLU_006524_8_0_1"/>
<evidence type="ECO:0000256" key="1">
    <source>
        <dbReference type="ARBA" id="ARBA00004123"/>
    </source>
</evidence>
<keyword evidence="3" id="KW-0238">DNA-binding</keyword>
<reference evidence="7 8" key="1">
    <citation type="journal article" date="2013" name="BMC Genomics">
        <title>The genome and transcriptome of the pine saprophyte Ophiostoma piceae, and a comparison with the bark beetle-associated pine pathogen Grosmannia clavigera.</title>
        <authorList>
            <person name="Haridas S."/>
            <person name="Wang Y."/>
            <person name="Lim L."/>
            <person name="Massoumi Alamouti S."/>
            <person name="Jackman S."/>
            <person name="Docking R."/>
            <person name="Robertson G."/>
            <person name="Birol I."/>
            <person name="Bohlmann J."/>
            <person name="Breuil C."/>
        </authorList>
    </citation>
    <scope>NUCLEOTIDE SEQUENCE [LARGE SCALE GENOMIC DNA]</scope>
    <source>
        <strain evidence="7 8">UAMH 11346</strain>
    </source>
</reference>
<keyword evidence="5" id="KW-0539">Nucleus</keyword>
<evidence type="ECO:0000256" key="4">
    <source>
        <dbReference type="ARBA" id="ARBA00023163"/>
    </source>
</evidence>
<dbReference type="EMBL" id="KE148146">
    <property type="protein sequence ID" value="EPE10741.1"/>
    <property type="molecule type" value="Genomic_DNA"/>
</dbReference>
<evidence type="ECO:0000313" key="8">
    <source>
        <dbReference type="Proteomes" id="UP000016923"/>
    </source>
</evidence>
<evidence type="ECO:0000313" key="7">
    <source>
        <dbReference type="EMBL" id="EPE10741.1"/>
    </source>
</evidence>
<dbReference type="GO" id="GO:0005634">
    <property type="term" value="C:nucleus"/>
    <property type="evidence" value="ECO:0007669"/>
    <property type="project" value="UniProtKB-SubCell"/>
</dbReference>
<dbReference type="eggNOG" id="ENOG502SNYA">
    <property type="taxonomic scope" value="Eukaryota"/>
</dbReference>
<feature type="region of interest" description="Disordered" evidence="6">
    <location>
        <begin position="1"/>
        <end position="25"/>
    </location>
</feature>
<keyword evidence="8" id="KW-1185">Reference proteome</keyword>
<name>S3CF77_OPHP1</name>
<organism evidence="7 8">
    <name type="scientific">Ophiostoma piceae (strain UAMH 11346)</name>
    <name type="common">Sap stain fungus</name>
    <dbReference type="NCBI Taxonomy" id="1262450"/>
    <lineage>
        <taxon>Eukaryota</taxon>
        <taxon>Fungi</taxon>
        <taxon>Dikarya</taxon>
        <taxon>Ascomycota</taxon>
        <taxon>Pezizomycotina</taxon>
        <taxon>Sordariomycetes</taxon>
        <taxon>Sordariomycetidae</taxon>
        <taxon>Ophiostomatales</taxon>
        <taxon>Ophiostomataceae</taxon>
        <taxon>Ophiostoma</taxon>
    </lineage>
</organism>
<keyword evidence="4" id="KW-0804">Transcription</keyword>
<dbReference type="GO" id="GO:0000976">
    <property type="term" value="F:transcription cis-regulatory region binding"/>
    <property type="evidence" value="ECO:0007669"/>
    <property type="project" value="TreeGrafter"/>
</dbReference>
<proteinExistence type="predicted"/>
<evidence type="ECO:0000256" key="3">
    <source>
        <dbReference type="ARBA" id="ARBA00023125"/>
    </source>
</evidence>
<evidence type="ECO:0000256" key="5">
    <source>
        <dbReference type="ARBA" id="ARBA00023242"/>
    </source>
</evidence>